<name>A7VQL2_9FIRM</name>
<reference evidence="2 3" key="1">
    <citation type="submission" date="2007-08" db="EMBL/GenBank/DDBJ databases">
        <title>Draft genome sequence of Clostridium leptum (DSM 753).</title>
        <authorList>
            <person name="Sudarsanam P."/>
            <person name="Ley R."/>
            <person name="Guruge J."/>
            <person name="Turnbaugh P.J."/>
            <person name="Mahowald M."/>
            <person name="Liep D."/>
            <person name="Gordon J."/>
        </authorList>
    </citation>
    <scope>NUCLEOTIDE SEQUENCE [LARGE SCALE GENOMIC DNA]</scope>
    <source>
        <strain evidence="2 3">DSM 753</strain>
    </source>
</reference>
<evidence type="ECO:0000313" key="3">
    <source>
        <dbReference type="Proteomes" id="UP000003490"/>
    </source>
</evidence>
<proteinExistence type="predicted"/>
<gene>
    <name evidence="2" type="ORF">CLOLEP_00842</name>
</gene>
<dbReference type="HOGENOM" id="CLU_2664617_0_0_9"/>
<dbReference type="Proteomes" id="UP000003490">
    <property type="component" value="Unassembled WGS sequence"/>
</dbReference>
<protein>
    <submittedName>
        <fullName evidence="2">Uncharacterized protein</fullName>
    </submittedName>
</protein>
<evidence type="ECO:0000313" key="2">
    <source>
        <dbReference type="EMBL" id="EDO62423.1"/>
    </source>
</evidence>
<dbReference type="EMBL" id="ABCB02000015">
    <property type="protein sequence ID" value="EDO62423.1"/>
    <property type="molecule type" value="Genomic_DNA"/>
</dbReference>
<organism evidence="2 3">
    <name type="scientific">[Clostridium] leptum DSM 753</name>
    <dbReference type="NCBI Taxonomy" id="428125"/>
    <lineage>
        <taxon>Bacteria</taxon>
        <taxon>Bacillati</taxon>
        <taxon>Bacillota</taxon>
        <taxon>Clostridia</taxon>
        <taxon>Eubacteriales</taxon>
        <taxon>Oscillospiraceae</taxon>
        <taxon>Oscillospiraceae incertae sedis</taxon>
    </lineage>
</organism>
<feature type="region of interest" description="Disordered" evidence="1">
    <location>
        <begin position="1"/>
        <end position="24"/>
    </location>
</feature>
<comment type="caution">
    <text evidence="2">The sequence shown here is derived from an EMBL/GenBank/DDBJ whole genome shotgun (WGS) entry which is preliminary data.</text>
</comment>
<accession>A7VQL2</accession>
<reference evidence="2 3" key="2">
    <citation type="submission" date="2007-08" db="EMBL/GenBank/DDBJ databases">
        <authorList>
            <person name="Fulton L."/>
            <person name="Clifton S."/>
            <person name="Fulton B."/>
            <person name="Xu J."/>
            <person name="Minx P."/>
            <person name="Pepin K.H."/>
            <person name="Johnson M."/>
            <person name="Thiruvilangam P."/>
            <person name="Bhonagiri V."/>
            <person name="Nash W.E."/>
            <person name="Wang C."/>
            <person name="Mardis E.R."/>
            <person name="Wilson R.K."/>
        </authorList>
    </citation>
    <scope>NUCLEOTIDE SEQUENCE [LARGE SCALE GENOMIC DNA]</scope>
    <source>
        <strain evidence="2 3">DSM 753</strain>
    </source>
</reference>
<evidence type="ECO:0000256" key="1">
    <source>
        <dbReference type="SAM" id="MobiDB-lite"/>
    </source>
</evidence>
<dbReference type="AlphaFoldDB" id="A7VQL2"/>
<sequence>MKSKNKKSALRSAASADRDKGGFFDGGLEKGIRLHPIKKVLSMKIAENFIFSYSLDRGNRNRLSCLAEDRKLETE</sequence>